<dbReference type="InterPro" id="IPR001087">
    <property type="entry name" value="GDSL"/>
</dbReference>
<dbReference type="PANTHER" id="PTHR22835:SF158">
    <property type="entry name" value="GDSL ESTERASE_LIPASE LIP-4-LIKE ISOFORM X1"/>
    <property type="match status" value="1"/>
</dbReference>
<dbReference type="OrthoDB" id="655468at2759"/>
<dbReference type="EnsemblPlants" id="evm.model.01.606">
    <property type="protein sequence ID" value="cds.evm.model.01.606"/>
    <property type="gene ID" value="evm.TU.01.606"/>
</dbReference>
<keyword evidence="2 5" id="KW-0732">Signal</keyword>
<name>A0A803NPW6_CANSA</name>
<dbReference type="SUPFAM" id="SSF52266">
    <property type="entry name" value="SGNH hydrolase"/>
    <property type="match status" value="1"/>
</dbReference>
<evidence type="ECO:0000256" key="5">
    <source>
        <dbReference type="SAM" id="SignalP"/>
    </source>
</evidence>
<feature type="signal peptide" evidence="5">
    <location>
        <begin position="1"/>
        <end position="24"/>
    </location>
</feature>
<organism evidence="6 7">
    <name type="scientific">Cannabis sativa</name>
    <name type="common">Hemp</name>
    <name type="synonym">Marijuana</name>
    <dbReference type="NCBI Taxonomy" id="3483"/>
    <lineage>
        <taxon>Eukaryota</taxon>
        <taxon>Viridiplantae</taxon>
        <taxon>Streptophyta</taxon>
        <taxon>Embryophyta</taxon>
        <taxon>Tracheophyta</taxon>
        <taxon>Spermatophyta</taxon>
        <taxon>Magnoliopsida</taxon>
        <taxon>eudicotyledons</taxon>
        <taxon>Gunneridae</taxon>
        <taxon>Pentapetalae</taxon>
        <taxon>rosids</taxon>
        <taxon>fabids</taxon>
        <taxon>Rosales</taxon>
        <taxon>Cannabaceae</taxon>
        <taxon>Cannabis</taxon>
    </lineage>
</organism>
<feature type="chain" id="PRO_5031286433" evidence="5">
    <location>
        <begin position="25"/>
        <end position="370"/>
    </location>
</feature>
<evidence type="ECO:0000256" key="3">
    <source>
        <dbReference type="ARBA" id="ARBA00022801"/>
    </source>
</evidence>
<dbReference type="OMA" id="MNDATIV"/>
<evidence type="ECO:0000256" key="4">
    <source>
        <dbReference type="ARBA" id="ARBA00023180"/>
    </source>
</evidence>
<dbReference type="InterPro" id="IPR035669">
    <property type="entry name" value="SGNH_plant_lipase-like"/>
</dbReference>
<dbReference type="GO" id="GO:0016788">
    <property type="term" value="F:hydrolase activity, acting on ester bonds"/>
    <property type="evidence" value="ECO:0007669"/>
    <property type="project" value="InterPro"/>
</dbReference>
<dbReference type="Gramene" id="evm.model.01.606">
    <property type="protein sequence ID" value="cds.evm.model.01.606"/>
    <property type="gene ID" value="evm.TU.01.606"/>
</dbReference>
<protein>
    <submittedName>
        <fullName evidence="6">Uncharacterized protein</fullName>
    </submittedName>
</protein>
<evidence type="ECO:0000256" key="2">
    <source>
        <dbReference type="ARBA" id="ARBA00022729"/>
    </source>
</evidence>
<keyword evidence="7" id="KW-1185">Reference proteome</keyword>
<accession>A0A803NPW6</accession>
<reference evidence="6" key="2">
    <citation type="submission" date="2021-03" db="UniProtKB">
        <authorList>
            <consortium name="EnsemblPlants"/>
        </authorList>
    </citation>
    <scope>IDENTIFICATION</scope>
</reference>
<dbReference type="EMBL" id="UZAU01000018">
    <property type="status" value="NOT_ANNOTATED_CDS"/>
    <property type="molecule type" value="Genomic_DNA"/>
</dbReference>
<dbReference type="InterPro" id="IPR036514">
    <property type="entry name" value="SGNH_hydro_sf"/>
</dbReference>
<reference evidence="6" key="1">
    <citation type="submission" date="2018-11" db="EMBL/GenBank/DDBJ databases">
        <authorList>
            <person name="Grassa J C."/>
        </authorList>
    </citation>
    <scope>NUCLEOTIDE SEQUENCE [LARGE SCALE GENOMIC DNA]</scope>
</reference>
<dbReference type="Proteomes" id="UP000596661">
    <property type="component" value="Chromosome 1"/>
</dbReference>
<dbReference type="AlphaFoldDB" id="A0A803NPW6"/>
<dbReference type="Pfam" id="PF00657">
    <property type="entry name" value="Lipase_GDSL"/>
    <property type="match status" value="1"/>
</dbReference>
<evidence type="ECO:0000313" key="7">
    <source>
        <dbReference type="Proteomes" id="UP000596661"/>
    </source>
</evidence>
<comment type="similarity">
    <text evidence="1">Belongs to the 'GDSL' lipolytic enzyme family.</text>
</comment>
<dbReference type="Gene3D" id="3.40.50.1110">
    <property type="entry name" value="SGNH hydrolase"/>
    <property type="match status" value="1"/>
</dbReference>
<proteinExistence type="inferred from homology"/>
<evidence type="ECO:0000313" key="6">
    <source>
        <dbReference type="EnsemblPlants" id="cds.evm.model.01.606"/>
    </source>
</evidence>
<sequence>MNMKMKFWTTVIVVVVMLFGFGASVKCGNNGKCKKKAVIFNFGDSNSDTGGFSIGFGIIFGPPTGRTFFHRPTGRLCDGRVMIDFLCENVKIAHLSPYIQSLGSNFTHGVNFAVSGASTKPERQPFNLDVQIRQFQLFRARSLDLISQGYKDLVKEEEFKKALYIIDIGQNDLASSFTFNNLTYAQVVDNIPSFITVIQTSVRILYEQGGKNFWIHNTGPLGCLPQLLSILGQNFRGDMDKYGCIQTLNNVAKVFNKQLYALTQKLRSEMKDTTIVYVDMYSIKYGVITNPSIYGFESPLMACCGYGGPPHNYVRGRACGVAGYNMCEDVSKFISWDGVHYSEAANALFVSKILSTNYSTPPLDFHHFCN</sequence>
<evidence type="ECO:0000256" key="1">
    <source>
        <dbReference type="ARBA" id="ARBA00008668"/>
    </source>
</evidence>
<dbReference type="CDD" id="cd01837">
    <property type="entry name" value="SGNH_plant_lipase_like"/>
    <property type="match status" value="1"/>
</dbReference>
<dbReference type="PANTHER" id="PTHR22835">
    <property type="entry name" value="ZINC FINGER FYVE DOMAIN CONTAINING PROTEIN"/>
    <property type="match status" value="1"/>
</dbReference>
<keyword evidence="3" id="KW-0378">Hydrolase</keyword>
<keyword evidence="4" id="KW-0325">Glycoprotein</keyword>